<sequence length="152" mass="17334">MISHNSMHEFASAEVFARYDHLALIATLANLPKFRYCFAQGCRSGQIHDEKSDKNKVFRCNECVYQYCILHNVGFHTGETCTAYDERKRDKSRAVQEQEETSAALVELISKPCRGPDCGFQLERQGGRDHITCKLACEFQFCWLCSAPCEPP</sequence>
<dbReference type="SUPFAM" id="SSF57850">
    <property type="entry name" value="RING/U-box"/>
    <property type="match status" value="2"/>
</dbReference>
<evidence type="ECO:0000256" key="8">
    <source>
        <dbReference type="ARBA" id="ARBA00022786"/>
    </source>
</evidence>
<evidence type="ECO:0000259" key="10">
    <source>
        <dbReference type="PROSITE" id="PS51873"/>
    </source>
</evidence>
<keyword evidence="7" id="KW-0863">Zinc-finger</keyword>
<dbReference type="EMBL" id="ML976302">
    <property type="protein sequence ID" value="KAF1935187.1"/>
    <property type="molecule type" value="Genomic_DNA"/>
</dbReference>
<keyword evidence="9" id="KW-0862">Zinc</keyword>
<dbReference type="GO" id="GO:0061630">
    <property type="term" value="F:ubiquitin protein ligase activity"/>
    <property type="evidence" value="ECO:0007669"/>
    <property type="project" value="UniProtKB-EC"/>
</dbReference>
<evidence type="ECO:0000256" key="5">
    <source>
        <dbReference type="ARBA" id="ARBA00022723"/>
    </source>
</evidence>
<evidence type="ECO:0000256" key="4">
    <source>
        <dbReference type="ARBA" id="ARBA00022679"/>
    </source>
</evidence>
<evidence type="ECO:0000256" key="6">
    <source>
        <dbReference type="ARBA" id="ARBA00022737"/>
    </source>
</evidence>
<dbReference type="Proteomes" id="UP000800038">
    <property type="component" value="Unassembled WGS sequence"/>
</dbReference>
<dbReference type="OrthoDB" id="1431934at2759"/>
<accession>A0A6A5SCM3</accession>
<dbReference type="InterPro" id="IPR002867">
    <property type="entry name" value="IBR_dom"/>
</dbReference>
<name>A0A6A5SCM3_9PLEO</name>
<dbReference type="EC" id="2.3.2.31" evidence="3"/>
<evidence type="ECO:0000256" key="2">
    <source>
        <dbReference type="ARBA" id="ARBA00004906"/>
    </source>
</evidence>
<keyword evidence="8" id="KW-0833">Ubl conjugation pathway</keyword>
<dbReference type="Gene3D" id="1.20.120.1750">
    <property type="match status" value="1"/>
</dbReference>
<dbReference type="Pfam" id="PF01485">
    <property type="entry name" value="IBR"/>
    <property type="match status" value="1"/>
</dbReference>
<dbReference type="InterPro" id="IPR044066">
    <property type="entry name" value="TRIAD_supradom"/>
</dbReference>
<evidence type="ECO:0000313" key="11">
    <source>
        <dbReference type="EMBL" id="KAF1935187.1"/>
    </source>
</evidence>
<dbReference type="InterPro" id="IPR054694">
    <property type="entry name" value="Parkin-like_IBR"/>
</dbReference>
<evidence type="ECO:0000256" key="7">
    <source>
        <dbReference type="ARBA" id="ARBA00022771"/>
    </source>
</evidence>
<keyword evidence="4" id="KW-0808">Transferase</keyword>
<gene>
    <name evidence="11" type="ORF">EJ02DRAFT_486534</name>
</gene>
<protein>
    <recommendedName>
        <fullName evidence="3">RBR-type E3 ubiquitin transferase</fullName>
        <ecNumber evidence="3">2.3.2.31</ecNumber>
    </recommendedName>
</protein>
<comment type="pathway">
    <text evidence="2">Protein modification; protein ubiquitination.</text>
</comment>
<reference evidence="11" key="1">
    <citation type="journal article" date="2020" name="Stud. Mycol.">
        <title>101 Dothideomycetes genomes: a test case for predicting lifestyles and emergence of pathogens.</title>
        <authorList>
            <person name="Haridas S."/>
            <person name="Albert R."/>
            <person name="Binder M."/>
            <person name="Bloem J."/>
            <person name="Labutti K."/>
            <person name="Salamov A."/>
            <person name="Andreopoulos B."/>
            <person name="Baker S."/>
            <person name="Barry K."/>
            <person name="Bills G."/>
            <person name="Bluhm B."/>
            <person name="Cannon C."/>
            <person name="Castanera R."/>
            <person name="Culley D."/>
            <person name="Daum C."/>
            <person name="Ezra D."/>
            <person name="Gonzalez J."/>
            <person name="Henrissat B."/>
            <person name="Kuo A."/>
            <person name="Liang C."/>
            <person name="Lipzen A."/>
            <person name="Lutzoni F."/>
            <person name="Magnuson J."/>
            <person name="Mondo S."/>
            <person name="Nolan M."/>
            <person name="Ohm R."/>
            <person name="Pangilinan J."/>
            <person name="Park H.-J."/>
            <person name="Ramirez L."/>
            <person name="Alfaro M."/>
            <person name="Sun H."/>
            <person name="Tritt A."/>
            <person name="Yoshinaga Y."/>
            <person name="Zwiers L.-H."/>
            <person name="Turgeon B."/>
            <person name="Goodwin S."/>
            <person name="Spatafora J."/>
            <person name="Crous P."/>
            <person name="Grigoriev I."/>
        </authorList>
    </citation>
    <scope>NUCLEOTIDE SEQUENCE</scope>
    <source>
        <strain evidence="11">CBS 161.51</strain>
    </source>
</reference>
<evidence type="ECO:0000256" key="3">
    <source>
        <dbReference type="ARBA" id="ARBA00012251"/>
    </source>
</evidence>
<dbReference type="SMART" id="SM00647">
    <property type="entry name" value="IBR"/>
    <property type="match status" value="1"/>
</dbReference>
<evidence type="ECO:0000256" key="9">
    <source>
        <dbReference type="ARBA" id="ARBA00022833"/>
    </source>
</evidence>
<feature type="non-terminal residue" evidence="11">
    <location>
        <position position="152"/>
    </location>
</feature>
<keyword evidence="6" id="KW-0677">Repeat</keyword>
<dbReference type="GO" id="GO:0016567">
    <property type="term" value="P:protein ubiquitination"/>
    <property type="evidence" value="ECO:0007669"/>
    <property type="project" value="InterPro"/>
</dbReference>
<dbReference type="Pfam" id="PF22605">
    <property type="entry name" value="IBR_2"/>
    <property type="match status" value="1"/>
</dbReference>
<dbReference type="InterPro" id="IPR031127">
    <property type="entry name" value="E3_UB_ligase_RBR"/>
</dbReference>
<keyword evidence="12" id="KW-1185">Reference proteome</keyword>
<dbReference type="PROSITE" id="PS51873">
    <property type="entry name" value="TRIAD"/>
    <property type="match status" value="1"/>
</dbReference>
<feature type="domain" description="RING-type" evidence="10">
    <location>
        <begin position="1"/>
        <end position="152"/>
    </location>
</feature>
<keyword evidence="5" id="KW-0479">Metal-binding</keyword>
<evidence type="ECO:0000313" key="12">
    <source>
        <dbReference type="Proteomes" id="UP000800038"/>
    </source>
</evidence>
<proteinExistence type="predicted"/>
<organism evidence="11 12">
    <name type="scientific">Clathrospora elynae</name>
    <dbReference type="NCBI Taxonomy" id="706981"/>
    <lineage>
        <taxon>Eukaryota</taxon>
        <taxon>Fungi</taxon>
        <taxon>Dikarya</taxon>
        <taxon>Ascomycota</taxon>
        <taxon>Pezizomycotina</taxon>
        <taxon>Dothideomycetes</taxon>
        <taxon>Pleosporomycetidae</taxon>
        <taxon>Pleosporales</taxon>
        <taxon>Diademaceae</taxon>
        <taxon>Clathrospora</taxon>
    </lineage>
</organism>
<dbReference type="AlphaFoldDB" id="A0A6A5SCM3"/>
<evidence type="ECO:0000256" key="1">
    <source>
        <dbReference type="ARBA" id="ARBA00001798"/>
    </source>
</evidence>
<dbReference type="GO" id="GO:0008270">
    <property type="term" value="F:zinc ion binding"/>
    <property type="evidence" value="ECO:0007669"/>
    <property type="project" value="UniProtKB-KW"/>
</dbReference>
<dbReference type="CDD" id="cd20335">
    <property type="entry name" value="BRcat_RBR"/>
    <property type="match status" value="1"/>
</dbReference>
<dbReference type="PANTHER" id="PTHR11685">
    <property type="entry name" value="RBR FAMILY RING FINGER AND IBR DOMAIN-CONTAINING"/>
    <property type="match status" value="1"/>
</dbReference>
<comment type="catalytic activity">
    <reaction evidence="1">
        <text>[E2 ubiquitin-conjugating enzyme]-S-ubiquitinyl-L-cysteine + [acceptor protein]-L-lysine = [E2 ubiquitin-conjugating enzyme]-L-cysteine + [acceptor protein]-N(6)-ubiquitinyl-L-lysine.</text>
        <dbReference type="EC" id="2.3.2.31"/>
    </reaction>
</comment>